<evidence type="ECO:0000256" key="2">
    <source>
        <dbReference type="ARBA" id="ARBA00022803"/>
    </source>
</evidence>
<keyword evidence="2" id="KW-0802">TPR repeat</keyword>
<dbReference type="InterPro" id="IPR019734">
    <property type="entry name" value="TPR_rpt"/>
</dbReference>
<reference evidence="4" key="1">
    <citation type="submission" date="2019-02" db="EMBL/GenBank/DDBJ databases">
        <authorList>
            <person name="Gruber-Vodicka R. H."/>
            <person name="Seah K. B. B."/>
        </authorList>
    </citation>
    <scope>NUCLEOTIDE SEQUENCE</scope>
    <source>
        <strain evidence="4">BECK_S1320</strain>
        <strain evidence="3">BECK_S1321</strain>
    </source>
</reference>
<proteinExistence type="predicted"/>
<dbReference type="EMBL" id="CAADFR010000278">
    <property type="protein sequence ID" value="VFK46116.1"/>
    <property type="molecule type" value="Genomic_DNA"/>
</dbReference>
<accession>A0A450Z7P2</accession>
<dbReference type="Pfam" id="PF13424">
    <property type="entry name" value="TPR_12"/>
    <property type="match status" value="2"/>
</dbReference>
<evidence type="ECO:0000313" key="3">
    <source>
        <dbReference type="EMBL" id="VFK46116.1"/>
    </source>
</evidence>
<dbReference type="SUPFAM" id="SSF48452">
    <property type="entry name" value="TPR-like"/>
    <property type="match status" value="2"/>
</dbReference>
<keyword evidence="1" id="KW-0677">Repeat</keyword>
<dbReference type="PANTHER" id="PTHR45641">
    <property type="entry name" value="TETRATRICOPEPTIDE REPEAT PROTEIN (AFU_ORTHOLOGUE AFUA_6G03870)"/>
    <property type="match status" value="1"/>
</dbReference>
<evidence type="ECO:0000256" key="1">
    <source>
        <dbReference type="ARBA" id="ARBA00022737"/>
    </source>
</evidence>
<protein>
    <submittedName>
        <fullName evidence="4">Tetratricopeptide repeat-containing protein</fullName>
    </submittedName>
</protein>
<sequence length="271" mass="29921">MFAQSLGIFVFPIHEPSAKNERDAVKRHGAALRTGLADVLADQGKYAEARAQYGLALETAEELNDLRQQGTILAQLGTLALMEGDIADAVGRYQEALKWFQRLGEPAEPAAEAEAGIQHQLGRAFQQARQWEPAERHYRASARLSEQGGDLATAAQTWNGLAVLNQSAGRIDAAERWYRKAMDGGRQTGDTLPTARALNNLADLLQSQPGRLDEARRLAEEALDPGAAEIWKTYELLAQIADRQSRPDEAAEYRRLARDAKRGFRCWELSG</sequence>
<dbReference type="PANTHER" id="PTHR45641:SF19">
    <property type="entry name" value="NEPHROCYSTIN-3"/>
    <property type="match status" value="1"/>
</dbReference>
<dbReference type="Gene3D" id="1.25.40.10">
    <property type="entry name" value="Tetratricopeptide repeat domain"/>
    <property type="match status" value="2"/>
</dbReference>
<gene>
    <name evidence="4" type="ORF">BECKSD772E_GA0070983_12482</name>
    <name evidence="3" type="ORF">BECKSD772F_GA0070984_12782</name>
</gene>
<name>A0A450Z7P2_9GAMM</name>
<dbReference type="AlphaFoldDB" id="A0A450Z7P2"/>
<dbReference type="SMART" id="SM00028">
    <property type="entry name" value="TPR"/>
    <property type="match status" value="5"/>
</dbReference>
<organism evidence="4">
    <name type="scientific">Candidatus Kentrum sp. SD</name>
    <dbReference type="NCBI Taxonomy" id="2126332"/>
    <lineage>
        <taxon>Bacteria</taxon>
        <taxon>Pseudomonadati</taxon>
        <taxon>Pseudomonadota</taxon>
        <taxon>Gammaproteobacteria</taxon>
        <taxon>Candidatus Kentrum</taxon>
    </lineage>
</organism>
<dbReference type="InterPro" id="IPR011990">
    <property type="entry name" value="TPR-like_helical_dom_sf"/>
</dbReference>
<evidence type="ECO:0000313" key="4">
    <source>
        <dbReference type="EMBL" id="VFK49821.1"/>
    </source>
</evidence>
<dbReference type="EMBL" id="CAADFU010000248">
    <property type="protein sequence ID" value="VFK49821.1"/>
    <property type="molecule type" value="Genomic_DNA"/>
</dbReference>